<dbReference type="InterPro" id="IPR000980">
    <property type="entry name" value="SH2"/>
</dbReference>
<feature type="region of interest" description="Disordered" evidence="2">
    <location>
        <begin position="1"/>
        <end position="23"/>
    </location>
</feature>
<keyword evidence="1" id="KW-0727">SH2 domain</keyword>
<dbReference type="Proteomes" id="UP000183832">
    <property type="component" value="Unassembled WGS sequence"/>
</dbReference>
<dbReference type="PANTHER" id="PTHR15832:SF2">
    <property type="entry name" value="SH2 DOMAIN-CONTAINING PROTEIN"/>
    <property type="match status" value="1"/>
</dbReference>
<evidence type="ECO:0000313" key="4">
    <source>
        <dbReference type="EMBL" id="CRL06766.1"/>
    </source>
</evidence>
<protein>
    <submittedName>
        <fullName evidence="4">CLUMA_CG019781, isoform A</fullName>
    </submittedName>
</protein>
<reference evidence="4 5" key="1">
    <citation type="submission" date="2015-04" db="EMBL/GenBank/DDBJ databases">
        <authorList>
            <person name="Syromyatnikov M.Y."/>
            <person name="Popov V.N."/>
        </authorList>
    </citation>
    <scope>NUCLEOTIDE SEQUENCE [LARGE SCALE GENOMIC DNA]</scope>
</reference>
<dbReference type="OrthoDB" id="10013007at2759"/>
<dbReference type="PROSITE" id="PS50001">
    <property type="entry name" value="SH2"/>
    <property type="match status" value="1"/>
</dbReference>
<accession>A0A1J1J5L6</accession>
<feature type="domain" description="SH2" evidence="3">
    <location>
        <begin position="92"/>
        <end position="187"/>
    </location>
</feature>
<dbReference type="AlphaFoldDB" id="A0A1J1J5L6"/>
<evidence type="ECO:0000259" key="3">
    <source>
        <dbReference type="PROSITE" id="PS50001"/>
    </source>
</evidence>
<evidence type="ECO:0000256" key="2">
    <source>
        <dbReference type="SAM" id="MobiDB-lite"/>
    </source>
</evidence>
<keyword evidence="5" id="KW-1185">Reference proteome</keyword>
<dbReference type="CDD" id="cd00173">
    <property type="entry name" value="SH2"/>
    <property type="match status" value="1"/>
</dbReference>
<evidence type="ECO:0000313" key="5">
    <source>
        <dbReference type="Proteomes" id="UP000183832"/>
    </source>
</evidence>
<dbReference type="PANTHER" id="PTHR15832">
    <property type="entry name" value="SHC (SRC HOMOLOGY DOMAIN C-TERMINAL) ADAPTOR HOMOLOG"/>
    <property type="match status" value="1"/>
</dbReference>
<sequence length="214" mass="24632">MEEKLIRNLKDKKREADENRKSLNKRLRKILSKNHCMHEQLQDVDENKTKSDDAYLRSGIYDKFGNSCTESLKQYEPVKQEVEAEDLTSASWYHSRIIGKFSEEILHHQSPGSFIIHKASHKSANFILSLRVPSKTSKVVHHLIVQSKRGYRLKGATKNFSTITSLVTHHSVMAEQLPVALSLQRTYDLVYKTVNEDDFSSTENLGIIFTDLEV</sequence>
<name>A0A1J1J5L6_9DIPT</name>
<dbReference type="Pfam" id="PF00017">
    <property type="entry name" value="SH2"/>
    <property type="match status" value="1"/>
</dbReference>
<organism evidence="4 5">
    <name type="scientific">Clunio marinus</name>
    <dbReference type="NCBI Taxonomy" id="568069"/>
    <lineage>
        <taxon>Eukaryota</taxon>
        <taxon>Metazoa</taxon>
        <taxon>Ecdysozoa</taxon>
        <taxon>Arthropoda</taxon>
        <taxon>Hexapoda</taxon>
        <taxon>Insecta</taxon>
        <taxon>Pterygota</taxon>
        <taxon>Neoptera</taxon>
        <taxon>Endopterygota</taxon>
        <taxon>Diptera</taxon>
        <taxon>Nematocera</taxon>
        <taxon>Chironomoidea</taxon>
        <taxon>Chironomidae</taxon>
        <taxon>Clunio</taxon>
    </lineage>
</organism>
<evidence type="ECO:0000256" key="1">
    <source>
        <dbReference type="PROSITE-ProRule" id="PRU00191"/>
    </source>
</evidence>
<feature type="compositionally biased region" description="Basic and acidic residues" evidence="2">
    <location>
        <begin position="1"/>
        <end position="21"/>
    </location>
</feature>
<dbReference type="SMART" id="SM00252">
    <property type="entry name" value="SH2"/>
    <property type="match status" value="1"/>
</dbReference>
<dbReference type="SUPFAM" id="SSF55550">
    <property type="entry name" value="SH2 domain"/>
    <property type="match status" value="1"/>
</dbReference>
<dbReference type="InterPro" id="IPR036860">
    <property type="entry name" value="SH2_dom_sf"/>
</dbReference>
<dbReference type="EMBL" id="CVRI01000067">
    <property type="protein sequence ID" value="CRL06766.1"/>
    <property type="molecule type" value="Genomic_DNA"/>
</dbReference>
<dbReference type="Gene3D" id="3.30.505.10">
    <property type="entry name" value="SH2 domain"/>
    <property type="match status" value="1"/>
</dbReference>
<proteinExistence type="predicted"/>
<gene>
    <name evidence="4" type="ORF">CLUMA_CG019781</name>
</gene>